<evidence type="ECO:0000313" key="1">
    <source>
        <dbReference type="EMBL" id="CAG8537143.1"/>
    </source>
</evidence>
<dbReference type="CDD" id="cd00882">
    <property type="entry name" value="Ras_like_GTPase"/>
    <property type="match status" value="1"/>
</dbReference>
<sequence length="450" mass="51576">MVKNILAIGKTGLGKTTICRLLCDPNVTGSDGSESATEKVDIHEGNGVRYFDTPGFDDTHGKSDEQTFYEILRRFQGLSINNQFQVDAILWFCETNIRALQSFKKEAKFMQRLIEYTDYANPVDFWSSVLIVFKTQHSEEGPKRAAMEICKEYCENEFENDKFLIDSFPCYIKDLNPDDGSNDFQRSCSGYFQSQVSEKLSKMISKRKPIKIFFKQARCNNCNAKNDPRLFGEKCHSEPILRHQIEYEFYHKQELGKYHSGEITHIHIEHEETTTERIMNGAASYFISSWGKAAMKGLREAIMETKETSQHYDEDNFGYLLTNISDLPSHFKKGDVTCDNCSKSVNERGCIKKCDHCEDKKKNVCIKNEDICKDGKICIDCKKNEQEGCKEGYLCCKMPRGDRGCQLREICINCEDVKSQGCARYCKSCGKICSENPGCLRLEHDPVLDQ</sequence>
<dbReference type="Proteomes" id="UP000789342">
    <property type="component" value="Unassembled WGS sequence"/>
</dbReference>
<dbReference type="AlphaFoldDB" id="A0A9N9FHR2"/>
<dbReference type="SUPFAM" id="SSF52540">
    <property type="entry name" value="P-loop containing nucleoside triphosphate hydrolases"/>
    <property type="match status" value="1"/>
</dbReference>
<dbReference type="OrthoDB" id="2313066at2759"/>
<protein>
    <submittedName>
        <fullName evidence="1">18803_t:CDS:1</fullName>
    </submittedName>
</protein>
<gene>
    <name evidence="1" type="ORF">AMORRO_LOCUS4951</name>
</gene>
<name>A0A9N9FHR2_9GLOM</name>
<proteinExistence type="predicted"/>
<dbReference type="EMBL" id="CAJVPV010002831">
    <property type="protein sequence ID" value="CAG8537143.1"/>
    <property type="molecule type" value="Genomic_DNA"/>
</dbReference>
<evidence type="ECO:0000313" key="2">
    <source>
        <dbReference type="Proteomes" id="UP000789342"/>
    </source>
</evidence>
<dbReference type="Gene3D" id="3.40.50.300">
    <property type="entry name" value="P-loop containing nucleotide triphosphate hydrolases"/>
    <property type="match status" value="1"/>
</dbReference>
<dbReference type="InterPro" id="IPR027417">
    <property type="entry name" value="P-loop_NTPase"/>
</dbReference>
<accession>A0A9N9FHR2</accession>
<comment type="caution">
    <text evidence="1">The sequence shown here is derived from an EMBL/GenBank/DDBJ whole genome shotgun (WGS) entry which is preliminary data.</text>
</comment>
<reference evidence="1" key="1">
    <citation type="submission" date="2021-06" db="EMBL/GenBank/DDBJ databases">
        <authorList>
            <person name="Kallberg Y."/>
            <person name="Tangrot J."/>
            <person name="Rosling A."/>
        </authorList>
    </citation>
    <scope>NUCLEOTIDE SEQUENCE</scope>
    <source>
        <strain evidence="1">CL551</strain>
    </source>
</reference>
<organism evidence="1 2">
    <name type="scientific">Acaulospora morrowiae</name>
    <dbReference type="NCBI Taxonomy" id="94023"/>
    <lineage>
        <taxon>Eukaryota</taxon>
        <taxon>Fungi</taxon>
        <taxon>Fungi incertae sedis</taxon>
        <taxon>Mucoromycota</taxon>
        <taxon>Glomeromycotina</taxon>
        <taxon>Glomeromycetes</taxon>
        <taxon>Diversisporales</taxon>
        <taxon>Acaulosporaceae</taxon>
        <taxon>Acaulospora</taxon>
    </lineage>
</organism>
<keyword evidence="2" id="KW-1185">Reference proteome</keyword>